<keyword evidence="3" id="KW-1185">Reference proteome</keyword>
<comment type="caution">
    <text evidence="2">The sequence shown here is derived from an EMBL/GenBank/DDBJ whole genome shotgun (WGS) entry which is preliminary data.</text>
</comment>
<evidence type="ECO:0000313" key="2">
    <source>
        <dbReference type="EMBL" id="KAL2474567.1"/>
    </source>
</evidence>
<feature type="compositionally biased region" description="Polar residues" evidence="1">
    <location>
        <begin position="70"/>
        <end position="91"/>
    </location>
</feature>
<dbReference type="EMBL" id="JBFOLK010000011">
    <property type="protein sequence ID" value="KAL2474567.1"/>
    <property type="molecule type" value="Genomic_DNA"/>
</dbReference>
<gene>
    <name evidence="2" type="ORF">Adt_35303</name>
</gene>
<dbReference type="AlphaFoldDB" id="A0ABD1QEB9"/>
<evidence type="ECO:0008006" key="4">
    <source>
        <dbReference type="Google" id="ProtNLM"/>
    </source>
</evidence>
<accession>A0ABD1QEB9</accession>
<name>A0ABD1QEB9_9LAMI</name>
<protein>
    <recommendedName>
        <fullName evidence="4">Transposase</fullName>
    </recommendedName>
</protein>
<organism evidence="2 3">
    <name type="scientific">Abeliophyllum distichum</name>
    <dbReference type="NCBI Taxonomy" id="126358"/>
    <lineage>
        <taxon>Eukaryota</taxon>
        <taxon>Viridiplantae</taxon>
        <taxon>Streptophyta</taxon>
        <taxon>Embryophyta</taxon>
        <taxon>Tracheophyta</taxon>
        <taxon>Spermatophyta</taxon>
        <taxon>Magnoliopsida</taxon>
        <taxon>eudicotyledons</taxon>
        <taxon>Gunneridae</taxon>
        <taxon>Pentapetalae</taxon>
        <taxon>asterids</taxon>
        <taxon>lamiids</taxon>
        <taxon>Lamiales</taxon>
        <taxon>Oleaceae</taxon>
        <taxon>Forsythieae</taxon>
        <taxon>Abeliophyllum</taxon>
    </lineage>
</organism>
<proteinExistence type="predicted"/>
<evidence type="ECO:0000256" key="1">
    <source>
        <dbReference type="SAM" id="MobiDB-lite"/>
    </source>
</evidence>
<feature type="region of interest" description="Disordered" evidence="1">
    <location>
        <begin position="66"/>
        <end position="91"/>
    </location>
</feature>
<sequence>MTIHDLNVVKHQLWAHGFDVTYTVWVFHGESFRPKQVVTKETDEVERITSESDDDEVIDMLHDLGGMTNRVGTPSSVGEQGVENRSNNTSNVESQPCFNNMFNEAFSELHPNCRKFTSLNFIIKLMQIKSVKWME</sequence>
<dbReference type="Proteomes" id="UP001604336">
    <property type="component" value="Unassembled WGS sequence"/>
</dbReference>
<evidence type="ECO:0000313" key="3">
    <source>
        <dbReference type="Proteomes" id="UP001604336"/>
    </source>
</evidence>
<reference evidence="3" key="1">
    <citation type="submission" date="2024-07" db="EMBL/GenBank/DDBJ databases">
        <title>Two chromosome-level genome assemblies of Korean endemic species Abeliophyllum distichum and Forsythia ovata (Oleaceae).</title>
        <authorList>
            <person name="Jang H."/>
        </authorList>
    </citation>
    <scope>NUCLEOTIDE SEQUENCE [LARGE SCALE GENOMIC DNA]</scope>
</reference>